<comment type="subcellular location">
    <subcellularLocation>
        <location evidence="1">Membrane</location>
        <topology evidence="1">Multi-pass membrane protein</topology>
    </subcellularLocation>
</comment>
<dbReference type="Proteomes" id="UP000233551">
    <property type="component" value="Unassembled WGS sequence"/>
</dbReference>
<keyword evidence="4" id="KW-1185">Reference proteome</keyword>
<feature type="compositionally biased region" description="Polar residues" evidence="2">
    <location>
        <begin position="190"/>
        <end position="215"/>
    </location>
</feature>
<evidence type="ECO:0000256" key="2">
    <source>
        <dbReference type="SAM" id="MobiDB-lite"/>
    </source>
</evidence>
<dbReference type="EMBL" id="PGOL01002560">
    <property type="protein sequence ID" value="PKI47015.1"/>
    <property type="molecule type" value="Genomic_DNA"/>
</dbReference>
<reference evidence="3 4" key="1">
    <citation type="submission" date="2017-11" db="EMBL/GenBank/DDBJ databases">
        <title>De-novo sequencing of pomegranate (Punica granatum L.) genome.</title>
        <authorList>
            <person name="Akparov Z."/>
            <person name="Amiraslanov A."/>
            <person name="Hajiyeva S."/>
            <person name="Abbasov M."/>
            <person name="Kaur K."/>
            <person name="Hamwieh A."/>
            <person name="Solovyev V."/>
            <person name="Salamov A."/>
            <person name="Braich B."/>
            <person name="Kosarev P."/>
            <person name="Mahmoud A."/>
            <person name="Hajiyev E."/>
            <person name="Babayeva S."/>
            <person name="Izzatullayeva V."/>
            <person name="Mammadov A."/>
            <person name="Mammadov A."/>
            <person name="Sharifova S."/>
            <person name="Ojaghi J."/>
            <person name="Eynullazada K."/>
            <person name="Bayramov B."/>
            <person name="Abdulazimova A."/>
            <person name="Shahmuradov I."/>
        </authorList>
    </citation>
    <scope>NUCLEOTIDE SEQUENCE [LARGE SCALE GENOMIC DNA]</scope>
    <source>
        <strain evidence="4">cv. AG2017</strain>
        <tissue evidence="3">Leaf</tissue>
    </source>
</reference>
<gene>
    <name evidence="3" type="ORF">CRG98_032554</name>
</gene>
<feature type="region of interest" description="Disordered" evidence="2">
    <location>
        <begin position="190"/>
        <end position="286"/>
    </location>
</feature>
<evidence type="ECO:0000256" key="1">
    <source>
        <dbReference type="RuleBase" id="RU362006"/>
    </source>
</evidence>
<evidence type="ECO:0000313" key="3">
    <source>
        <dbReference type="EMBL" id="PKI47015.1"/>
    </source>
</evidence>
<protein>
    <recommendedName>
        <fullName evidence="1">HVA22-like protein</fullName>
    </recommendedName>
</protein>
<dbReference type="InterPro" id="IPR004345">
    <property type="entry name" value="TB2_DP1_HVA22"/>
</dbReference>
<dbReference type="PANTHER" id="PTHR12300:SF162">
    <property type="entry name" value="HVA22-LIKE PROTEIN J"/>
    <property type="match status" value="1"/>
</dbReference>
<name>A0A2I0ISN1_PUNGR</name>
<dbReference type="AlphaFoldDB" id="A0A2I0ISN1"/>
<proteinExistence type="inferred from homology"/>
<dbReference type="GO" id="GO:0016020">
    <property type="term" value="C:membrane"/>
    <property type="evidence" value="ECO:0007669"/>
    <property type="project" value="UniProtKB-SubCell"/>
</dbReference>
<sequence length="286" mass="32521">MGTIERFRFPFGPTSEPIYQYGPLPTGAHRTNASETQQLKTGGLETASTSSGMVFGYAYPAFQCFKTVEKNRVEIEELRFWCQYWIIVAMVTVLERIMDILISWLPMYSELKLAFILYLWHPKTMGTVYIYENLLRPFVAQHENDIDRKLKEWRARAWDLAIFCWQNCAVLGQTAFVQLLQSLASRSGKFSESANEDSSNQKRSPSPSTSINRAMSESPKFEDVQVHQTSGQAEFVYVEEETTPKSKLRSPVAAVAGDSQSDEKSDSPCLRLRRSKPEPNANSQTT</sequence>
<comment type="caution">
    <text evidence="3">The sequence shown here is derived from an EMBL/GenBank/DDBJ whole genome shotgun (WGS) entry which is preliminary data.</text>
</comment>
<evidence type="ECO:0000313" key="4">
    <source>
        <dbReference type="Proteomes" id="UP000233551"/>
    </source>
</evidence>
<organism evidence="3 4">
    <name type="scientific">Punica granatum</name>
    <name type="common">Pomegranate</name>
    <dbReference type="NCBI Taxonomy" id="22663"/>
    <lineage>
        <taxon>Eukaryota</taxon>
        <taxon>Viridiplantae</taxon>
        <taxon>Streptophyta</taxon>
        <taxon>Embryophyta</taxon>
        <taxon>Tracheophyta</taxon>
        <taxon>Spermatophyta</taxon>
        <taxon>Magnoliopsida</taxon>
        <taxon>eudicotyledons</taxon>
        <taxon>Gunneridae</taxon>
        <taxon>Pentapetalae</taxon>
        <taxon>rosids</taxon>
        <taxon>malvids</taxon>
        <taxon>Myrtales</taxon>
        <taxon>Lythraceae</taxon>
        <taxon>Punica</taxon>
    </lineage>
</organism>
<dbReference type="Pfam" id="PF03134">
    <property type="entry name" value="TB2_DP1_HVA22"/>
    <property type="match status" value="1"/>
</dbReference>
<accession>A0A2I0ISN1</accession>
<dbReference type="STRING" id="22663.A0A2I0ISN1"/>
<dbReference type="PANTHER" id="PTHR12300">
    <property type="entry name" value="HVA22-LIKE PROTEINS"/>
    <property type="match status" value="1"/>
</dbReference>
<comment type="similarity">
    <text evidence="1">Belongs to the DP1 family.</text>
</comment>